<dbReference type="OrthoDB" id="3259294at2759"/>
<reference evidence="4" key="2">
    <citation type="submission" date="2015-01" db="EMBL/GenBank/DDBJ databases">
        <title>Evolutionary Origins and Diversification of the Mycorrhizal Mutualists.</title>
        <authorList>
            <consortium name="DOE Joint Genome Institute"/>
            <consortium name="Mycorrhizal Genomics Consortium"/>
            <person name="Kohler A."/>
            <person name="Kuo A."/>
            <person name="Nagy L.G."/>
            <person name="Floudas D."/>
            <person name="Copeland A."/>
            <person name="Barry K.W."/>
            <person name="Cichocki N."/>
            <person name="Veneault-Fourrey C."/>
            <person name="LaButti K."/>
            <person name="Lindquist E.A."/>
            <person name="Lipzen A."/>
            <person name="Lundell T."/>
            <person name="Morin E."/>
            <person name="Murat C."/>
            <person name="Riley R."/>
            <person name="Ohm R."/>
            <person name="Sun H."/>
            <person name="Tunlid A."/>
            <person name="Henrissat B."/>
            <person name="Grigoriev I.V."/>
            <person name="Hibbett D.S."/>
            <person name="Martin F."/>
        </authorList>
    </citation>
    <scope>NUCLEOTIDE SEQUENCE [LARGE SCALE GENOMIC DNA]</scope>
    <source>
        <strain evidence="4">F 1598</strain>
    </source>
</reference>
<dbReference type="EMBL" id="KN833152">
    <property type="protein sequence ID" value="KIM72208.1"/>
    <property type="molecule type" value="Genomic_DNA"/>
</dbReference>
<dbReference type="Pfam" id="PF05970">
    <property type="entry name" value="PIF1"/>
    <property type="match status" value="1"/>
</dbReference>
<keyword evidence="4" id="KW-1185">Reference proteome</keyword>
<sequence length="438" mass="50166">SDKVVINKNEGQLIRLSKISDYMCRPVTCENVTLYNWIRLLVKSRKRRIKTKDIGDGDVDESDDSRDELDVMEELAESVQKKDRSFLPGHLQSRTHQAHLKKEDPFIVPNFLPNTLPRADRRDCEYYCCTMLTFKPWRSGKNLKAKMETWDKSFMAHDFDKRQMEIMKFFNVRYECLDARDDYSANCDKEDQDKIKYQWATSDTLSALDDMHYAEAYSGADFGVDKTHDTYEEELFNIPGKRCKSRREAMALAEHTMHISGWLDPSPDGLPDVGSLIPMVPEFDQSGKLWRAAVLAKKQEILQEKTKHMPTGSGAKPNAYDFKPNVVKVVDREYIDRFFNGMKPVDGDIIRCVLTEYSLNDEQERAFRIIANHATLKNPENLCMYLGGMGGTGKSQVIKALMSFFDKHKENHRFLVVAPTGAAAALLNGSTYHSVLGI</sequence>
<feature type="non-terminal residue" evidence="3">
    <location>
        <position position="1"/>
    </location>
</feature>
<evidence type="ECO:0000259" key="2">
    <source>
        <dbReference type="Pfam" id="PF05970"/>
    </source>
</evidence>
<evidence type="ECO:0000313" key="4">
    <source>
        <dbReference type="Proteomes" id="UP000054166"/>
    </source>
</evidence>
<evidence type="ECO:0000256" key="1">
    <source>
        <dbReference type="RuleBase" id="RU363044"/>
    </source>
</evidence>
<dbReference type="HOGENOM" id="CLU_029862_0_0_1"/>
<dbReference type="GO" id="GO:0005524">
    <property type="term" value="F:ATP binding"/>
    <property type="evidence" value="ECO:0007669"/>
    <property type="project" value="UniProtKB-KW"/>
</dbReference>
<reference evidence="3 4" key="1">
    <citation type="submission" date="2014-04" db="EMBL/GenBank/DDBJ databases">
        <authorList>
            <consortium name="DOE Joint Genome Institute"/>
            <person name="Kuo A."/>
            <person name="Tarkka M."/>
            <person name="Buscot F."/>
            <person name="Kohler A."/>
            <person name="Nagy L.G."/>
            <person name="Floudas D."/>
            <person name="Copeland A."/>
            <person name="Barry K.W."/>
            <person name="Cichocki N."/>
            <person name="Veneault-Fourrey C."/>
            <person name="LaButti K."/>
            <person name="Lindquist E.A."/>
            <person name="Lipzen A."/>
            <person name="Lundell T."/>
            <person name="Morin E."/>
            <person name="Murat C."/>
            <person name="Sun H."/>
            <person name="Tunlid A."/>
            <person name="Henrissat B."/>
            <person name="Grigoriev I.V."/>
            <person name="Hibbett D.S."/>
            <person name="Martin F."/>
            <person name="Nordberg H.P."/>
            <person name="Cantor M.N."/>
            <person name="Hua S.X."/>
        </authorList>
    </citation>
    <scope>NUCLEOTIDE SEQUENCE [LARGE SCALE GENOMIC DNA]</scope>
    <source>
        <strain evidence="3 4">F 1598</strain>
    </source>
</reference>
<dbReference type="GO" id="GO:0043139">
    <property type="term" value="F:5'-3' DNA helicase activity"/>
    <property type="evidence" value="ECO:0007669"/>
    <property type="project" value="UniProtKB-EC"/>
</dbReference>
<dbReference type="GO" id="GO:0006281">
    <property type="term" value="P:DNA repair"/>
    <property type="evidence" value="ECO:0007669"/>
    <property type="project" value="UniProtKB-KW"/>
</dbReference>
<gene>
    <name evidence="3" type="ORF">PILCRDRAFT_45060</name>
</gene>
<dbReference type="Gene3D" id="3.40.50.300">
    <property type="entry name" value="P-loop containing nucleotide triphosphate hydrolases"/>
    <property type="match status" value="1"/>
</dbReference>
<feature type="non-terminal residue" evidence="3">
    <location>
        <position position="438"/>
    </location>
</feature>
<dbReference type="GO" id="GO:0000723">
    <property type="term" value="P:telomere maintenance"/>
    <property type="evidence" value="ECO:0007669"/>
    <property type="project" value="InterPro"/>
</dbReference>
<dbReference type="InterPro" id="IPR010285">
    <property type="entry name" value="DNA_helicase_pif1-like_DEAD"/>
</dbReference>
<accession>A0A0C3AEL1</accession>
<organism evidence="3 4">
    <name type="scientific">Piloderma croceum (strain F 1598)</name>
    <dbReference type="NCBI Taxonomy" id="765440"/>
    <lineage>
        <taxon>Eukaryota</taxon>
        <taxon>Fungi</taxon>
        <taxon>Dikarya</taxon>
        <taxon>Basidiomycota</taxon>
        <taxon>Agaricomycotina</taxon>
        <taxon>Agaricomycetes</taxon>
        <taxon>Agaricomycetidae</taxon>
        <taxon>Atheliales</taxon>
        <taxon>Atheliaceae</taxon>
        <taxon>Piloderma</taxon>
    </lineage>
</organism>
<keyword evidence="1" id="KW-0234">DNA repair</keyword>
<dbReference type="EC" id="5.6.2.3" evidence="1"/>
<dbReference type="Proteomes" id="UP000054166">
    <property type="component" value="Unassembled WGS sequence"/>
</dbReference>
<protein>
    <recommendedName>
        <fullName evidence="1">ATP-dependent DNA helicase</fullName>
        <ecNumber evidence="1">5.6.2.3</ecNumber>
    </recommendedName>
</protein>
<dbReference type="AlphaFoldDB" id="A0A0C3AEL1"/>
<evidence type="ECO:0000313" key="3">
    <source>
        <dbReference type="EMBL" id="KIM72208.1"/>
    </source>
</evidence>
<dbReference type="InParanoid" id="A0A0C3AEL1"/>
<name>A0A0C3AEL1_PILCF</name>
<comment type="catalytic activity">
    <reaction evidence="1">
        <text>ATP + H2O = ADP + phosphate + H(+)</text>
        <dbReference type="Rhea" id="RHEA:13065"/>
        <dbReference type="ChEBI" id="CHEBI:15377"/>
        <dbReference type="ChEBI" id="CHEBI:15378"/>
        <dbReference type="ChEBI" id="CHEBI:30616"/>
        <dbReference type="ChEBI" id="CHEBI:43474"/>
        <dbReference type="ChEBI" id="CHEBI:456216"/>
        <dbReference type="EC" id="5.6.2.3"/>
    </reaction>
</comment>
<keyword evidence="1" id="KW-0547">Nucleotide-binding</keyword>
<proteinExistence type="inferred from homology"/>
<comment type="similarity">
    <text evidence="1">Belongs to the helicase family.</text>
</comment>
<dbReference type="SUPFAM" id="SSF52540">
    <property type="entry name" value="P-loop containing nucleoside triphosphate hydrolases"/>
    <property type="match status" value="1"/>
</dbReference>
<keyword evidence="1" id="KW-0067">ATP-binding</keyword>
<comment type="cofactor">
    <cofactor evidence="1">
        <name>Mg(2+)</name>
        <dbReference type="ChEBI" id="CHEBI:18420"/>
    </cofactor>
</comment>
<keyword evidence="1" id="KW-0233">DNA recombination</keyword>
<keyword evidence="1" id="KW-0378">Hydrolase</keyword>
<dbReference type="GO" id="GO:0006310">
    <property type="term" value="P:DNA recombination"/>
    <property type="evidence" value="ECO:0007669"/>
    <property type="project" value="UniProtKB-KW"/>
</dbReference>
<keyword evidence="1" id="KW-0347">Helicase</keyword>
<dbReference type="InterPro" id="IPR027417">
    <property type="entry name" value="P-loop_NTPase"/>
</dbReference>
<keyword evidence="1" id="KW-0227">DNA damage</keyword>
<feature type="domain" description="DNA helicase Pif1-like DEAD-box helicase" evidence="2">
    <location>
        <begin position="359"/>
        <end position="438"/>
    </location>
</feature>
<dbReference type="GO" id="GO:0016887">
    <property type="term" value="F:ATP hydrolysis activity"/>
    <property type="evidence" value="ECO:0007669"/>
    <property type="project" value="RHEA"/>
</dbReference>